<evidence type="ECO:0000313" key="1">
    <source>
        <dbReference type="EMBL" id="KXH51514.1"/>
    </source>
</evidence>
<keyword evidence="2" id="KW-1185">Reference proteome</keyword>
<sequence>MASTSLLSASIITNMAALPAYGNYHHVQLAEVFDCALDQRLGRHLAPTPAHLTRVVYVPSHKDITTHLPLYDYNQNYDKAVKKEPIGSSKYKLGLAMMRRPLGDGTDAQVRYLVNFQKGLEGVAATVERRMPSHNGEIVSLHIPADDNGNFRVAPHSMEQDLQLAVTSSFPVPDTKMHAAANPVRHPWFTISQTSRDGSITVPSNLEWQARPTEDGPLRYTLVDTEAELSGGEPAIHAIYHHVGIGFALPNDYSEGILLLSEDLNGEAEALATATLLGVLRQTRSINQPPPRPRKKSLVKRVLGKI</sequence>
<dbReference type="AlphaFoldDB" id="A0A135TTK1"/>
<evidence type="ECO:0000313" key="2">
    <source>
        <dbReference type="Proteomes" id="UP000070054"/>
    </source>
</evidence>
<protein>
    <submittedName>
        <fullName evidence="1">Uncharacterized protein</fullName>
    </submittedName>
</protein>
<gene>
    <name evidence="1" type="ORF">CNYM01_07666</name>
</gene>
<dbReference type="EMBL" id="JEMN01001023">
    <property type="protein sequence ID" value="KXH51514.1"/>
    <property type="molecule type" value="Genomic_DNA"/>
</dbReference>
<organism evidence="1 2">
    <name type="scientific">Colletotrichum nymphaeae SA-01</name>
    <dbReference type="NCBI Taxonomy" id="1460502"/>
    <lineage>
        <taxon>Eukaryota</taxon>
        <taxon>Fungi</taxon>
        <taxon>Dikarya</taxon>
        <taxon>Ascomycota</taxon>
        <taxon>Pezizomycotina</taxon>
        <taxon>Sordariomycetes</taxon>
        <taxon>Hypocreomycetidae</taxon>
        <taxon>Glomerellales</taxon>
        <taxon>Glomerellaceae</taxon>
        <taxon>Colletotrichum</taxon>
        <taxon>Colletotrichum acutatum species complex</taxon>
    </lineage>
</organism>
<dbReference type="OrthoDB" id="5212373at2759"/>
<name>A0A135TTK1_9PEZI</name>
<proteinExistence type="predicted"/>
<comment type="caution">
    <text evidence="1">The sequence shown here is derived from an EMBL/GenBank/DDBJ whole genome shotgun (WGS) entry which is preliminary data.</text>
</comment>
<dbReference type="Proteomes" id="UP000070054">
    <property type="component" value="Unassembled WGS sequence"/>
</dbReference>
<accession>A0A135TTK1</accession>
<reference evidence="1 2" key="1">
    <citation type="submission" date="2014-02" db="EMBL/GenBank/DDBJ databases">
        <title>The genome sequence of Colletotrichum nymphaeae SA-01.</title>
        <authorList>
            <person name="Baroncelli R."/>
            <person name="Thon M.R."/>
        </authorList>
    </citation>
    <scope>NUCLEOTIDE SEQUENCE [LARGE SCALE GENOMIC DNA]</scope>
    <source>
        <strain evidence="1 2">SA-01</strain>
    </source>
</reference>